<feature type="domain" description="Glycosyltransferase 2-like" evidence="1">
    <location>
        <begin position="56"/>
        <end position="216"/>
    </location>
</feature>
<evidence type="ECO:0000313" key="3">
    <source>
        <dbReference type="Proteomes" id="UP000286341"/>
    </source>
</evidence>
<keyword evidence="2" id="KW-0808">Transferase</keyword>
<dbReference type="CDD" id="cd04184">
    <property type="entry name" value="GT2_RfbC_Mx_like"/>
    <property type="match status" value="1"/>
</dbReference>
<dbReference type="PANTHER" id="PTHR43179:SF7">
    <property type="entry name" value="RHAMNOSYLTRANSFERASE WBBL"/>
    <property type="match status" value="1"/>
</dbReference>
<dbReference type="InterPro" id="IPR029044">
    <property type="entry name" value="Nucleotide-diphossugar_trans"/>
</dbReference>
<comment type="caution">
    <text evidence="2">The sequence shown here is derived from an EMBL/GenBank/DDBJ whole genome shotgun (WGS) entry which is preliminary data.</text>
</comment>
<dbReference type="EMBL" id="QSFB01000002">
    <property type="protein sequence ID" value="RHA16257.1"/>
    <property type="molecule type" value="Genomic_DNA"/>
</dbReference>
<protein>
    <submittedName>
        <fullName evidence="2">Glycosyltransferase</fullName>
    </submittedName>
</protein>
<dbReference type="AlphaFoldDB" id="A0A413R429"/>
<accession>A0A413R429</accession>
<dbReference type="GO" id="GO:0016757">
    <property type="term" value="F:glycosyltransferase activity"/>
    <property type="evidence" value="ECO:0007669"/>
    <property type="project" value="UniProtKB-KW"/>
</dbReference>
<dbReference type="PANTHER" id="PTHR43179">
    <property type="entry name" value="RHAMNOSYLTRANSFERASE WBBL"/>
    <property type="match status" value="1"/>
</dbReference>
<name>A0A413R429_9FIRM</name>
<organism evidence="2 3">
    <name type="scientific">Agathobacter rectalis</name>
    <dbReference type="NCBI Taxonomy" id="39491"/>
    <lineage>
        <taxon>Bacteria</taxon>
        <taxon>Bacillati</taxon>
        <taxon>Bacillota</taxon>
        <taxon>Clostridia</taxon>
        <taxon>Lachnospirales</taxon>
        <taxon>Lachnospiraceae</taxon>
        <taxon>Agathobacter</taxon>
    </lineage>
</organism>
<proteinExistence type="predicted"/>
<dbReference type="SUPFAM" id="SSF53448">
    <property type="entry name" value="Nucleotide-diphospho-sugar transferases"/>
    <property type="match status" value="2"/>
</dbReference>
<dbReference type="Pfam" id="PF00535">
    <property type="entry name" value="Glycos_transf_2"/>
    <property type="match status" value="2"/>
</dbReference>
<evidence type="ECO:0000313" key="2">
    <source>
        <dbReference type="EMBL" id="RHA16257.1"/>
    </source>
</evidence>
<dbReference type="Proteomes" id="UP000286341">
    <property type="component" value="Unassembled WGS sequence"/>
</dbReference>
<evidence type="ECO:0000259" key="1">
    <source>
        <dbReference type="Pfam" id="PF00535"/>
    </source>
</evidence>
<dbReference type="InterPro" id="IPR001173">
    <property type="entry name" value="Glyco_trans_2-like"/>
</dbReference>
<feature type="domain" description="Glycosyltransferase 2-like" evidence="1">
    <location>
        <begin position="314"/>
        <end position="438"/>
    </location>
</feature>
<reference evidence="2 3" key="1">
    <citation type="submission" date="2018-08" db="EMBL/GenBank/DDBJ databases">
        <title>A genome reference for cultivated species of the human gut microbiota.</title>
        <authorList>
            <person name="Zou Y."/>
            <person name="Xue W."/>
            <person name="Luo G."/>
        </authorList>
    </citation>
    <scope>NUCLEOTIDE SEQUENCE [LARGE SCALE GENOMIC DNA]</scope>
    <source>
        <strain evidence="2 3">AM44-1AT</strain>
    </source>
</reference>
<sequence>MVRHIKINGYRGLRTVIYEHLKDPLHYNDWFERHKVTESELEKQREYKFEYSPLISILVPTYNTDIDMFHEMIDSVKSQSYSNWELCIADASVGNDKLRTEIKKCEQEDARIKVVYLEKNTGISGNTNSALALATGEFVGLLDHDDIVEPDLLYEVVRCLQDREVDSLYTDEDKVDDKLTEYSDPNFKPDFSIDLLRSHNYITHFFVCRKSIIDEVGGFRSEFDGAQDYDLIFRCSEKSRKIRHISKPLYHWRMCEGSTADDPKSKLYCYEAGRKAIEEHLKRQGIKAEVGFAGENLWGLYHVKYDVIDNPLVSIVIANMDHVRDLEKCVTSIQQKSTYRNFEFIIVENNSKNKETFEYYNTLSSRYSNVKIVKWNKEFNYSAINNFGVENANGEYILLLNNDTELITADAIEEMLGICERNDVGAVGAKLLYKDNTVQHAGVIIGFGNYAGHIFTMKEDSDYGYMMRAQINCNYNAVTAACLMVSKTDFVKVGGLTEELAVAGNDIDFCLKLRKTGLLVVYDAFAKWHHYESKSRGYETTPEKKQRYDRELEIFRNRWSDVLKNGDEYYNKNFPITIAPFTLD</sequence>
<dbReference type="Gene3D" id="3.90.550.10">
    <property type="entry name" value="Spore Coat Polysaccharide Biosynthesis Protein SpsA, Chain A"/>
    <property type="match status" value="2"/>
</dbReference>
<gene>
    <name evidence="2" type="ORF">DW948_02075</name>
</gene>